<reference evidence="3" key="3">
    <citation type="submission" date="2022-09" db="EMBL/GenBank/DDBJ databases">
        <authorList>
            <person name="Hitch T.C.A."/>
        </authorList>
    </citation>
    <scope>NUCLEOTIDE SEQUENCE</scope>
    <source>
        <strain evidence="3">Sanger_19</strain>
    </source>
</reference>
<dbReference type="CDD" id="cd00093">
    <property type="entry name" value="HTH_XRE"/>
    <property type="match status" value="1"/>
</dbReference>
<dbReference type="Pfam" id="PF01381">
    <property type="entry name" value="HTH_3"/>
    <property type="match status" value="1"/>
</dbReference>
<accession>A0AAW4WF94</accession>
<evidence type="ECO:0000313" key="3">
    <source>
        <dbReference type="EMBL" id="MCU6717117.1"/>
    </source>
</evidence>
<dbReference type="RefSeq" id="WP_022243250.1">
    <property type="nucleotide sequence ID" value="NZ_JAJEQW010000003.1"/>
</dbReference>
<dbReference type="SUPFAM" id="SSF47413">
    <property type="entry name" value="lambda repressor-like DNA-binding domains"/>
    <property type="match status" value="1"/>
</dbReference>
<dbReference type="InterPro" id="IPR001387">
    <property type="entry name" value="Cro/C1-type_HTH"/>
</dbReference>
<evidence type="ECO:0000313" key="5">
    <source>
        <dbReference type="Proteomes" id="UP001209666"/>
    </source>
</evidence>
<comment type="caution">
    <text evidence="2">The sequence shown here is derived from an EMBL/GenBank/DDBJ whole genome shotgun (WGS) entry which is preliminary data.</text>
</comment>
<protein>
    <submittedName>
        <fullName evidence="2">Helix-turn-helix transcriptional regulator</fullName>
    </submittedName>
</protein>
<dbReference type="Proteomes" id="UP001198893">
    <property type="component" value="Unassembled WGS sequence"/>
</dbReference>
<reference evidence="3 5" key="1">
    <citation type="journal article" date="2021" name="ISME Commun">
        <title>Automated analysis of genomic sequences facilitates high-throughput and comprehensive description of bacteria.</title>
        <authorList>
            <person name="Hitch T.C.A."/>
        </authorList>
    </citation>
    <scope>NUCLEOTIDE SEQUENCE [LARGE SCALE GENOMIC DNA]</scope>
    <source>
        <strain evidence="3 5">Sanger_19</strain>
    </source>
</reference>
<evidence type="ECO:0000259" key="1">
    <source>
        <dbReference type="PROSITE" id="PS50943"/>
    </source>
</evidence>
<dbReference type="Gene3D" id="1.10.260.40">
    <property type="entry name" value="lambda repressor-like DNA-binding domains"/>
    <property type="match status" value="1"/>
</dbReference>
<name>A0AAW4WF94_9FIRM</name>
<dbReference type="GO" id="GO:0003677">
    <property type="term" value="F:DNA binding"/>
    <property type="evidence" value="ECO:0007669"/>
    <property type="project" value="InterPro"/>
</dbReference>
<reference evidence="2" key="2">
    <citation type="submission" date="2021-10" db="EMBL/GenBank/DDBJ databases">
        <title>Anaerobic single-cell dispensing facilitates the cultivation of human gut bacteria.</title>
        <authorList>
            <person name="Afrizal A."/>
        </authorList>
    </citation>
    <scope>NUCLEOTIDE SEQUENCE</scope>
    <source>
        <strain evidence="2">CLA-AA-H204</strain>
    </source>
</reference>
<gene>
    <name evidence="2" type="ORF">LKD47_04275</name>
    <name evidence="3" type="ORF">OCV43_07505</name>
</gene>
<dbReference type="Proteomes" id="UP001209666">
    <property type="component" value="Unassembled WGS sequence"/>
</dbReference>
<dbReference type="InterPro" id="IPR010982">
    <property type="entry name" value="Lambda_DNA-bd_dom_sf"/>
</dbReference>
<dbReference type="AlphaFoldDB" id="A0AAW4WF94"/>
<proteinExistence type="predicted"/>
<keyword evidence="5" id="KW-1185">Reference proteome</keyword>
<feature type="domain" description="HTH cro/C1-type" evidence="1">
    <location>
        <begin position="15"/>
        <end position="49"/>
    </location>
</feature>
<evidence type="ECO:0000313" key="2">
    <source>
        <dbReference type="EMBL" id="MCC2241522.1"/>
    </source>
</evidence>
<dbReference type="PROSITE" id="PS50943">
    <property type="entry name" value="HTH_CROC1"/>
    <property type="match status" value="1"/>
</dbReference>
<dbReference type="EMBL" id="JAOQKI010000009">
    <property type="protein sequence ID" value="MCU6717117.1"/>
    <property type="molecule type" value="Genomic_DNA"/>
</dbReference>
<organism evidence="2 4">
    <name type="scientific">Roseburia amylophila</name>
    <dbReference type="NCBI Taxonomy" id="2981794"/>
    <lineage>
        <taxon>Bacteria</taxon>
        <taxon>Bacillati</taxon>
        <taxon>Bacillota</taxon>
        <taxon>Clostridia</taxon>
        <taxon>Lachnospirales</taxon>
        <taxon>Lachnospiraceae</taxon>
        <taxon>Roseburia</taxon>
    </lineage>
</organism>
<dbReference type="SMART" id="SM00530">
    <property type="entry name" value="HTH_XRE"/>
    <property type="match status" value="1"/>
</dbReference>
<evidence type="ECO:0000313" key="4">
    <source>
        <dbReference type="Proteomes" id="UP001198893"/>
    </source>
</evidence>
<dbReference type="EMBL" id="JAJEQW010000003">
    <property type="protein sequence ID" value="MCC2241522.1"/>
    <property type="molecule type" value="Genomic_DNA"/>
</dbReference>
<sequence length="68" mass="7947">MAKTKRQITPMGKEIKRRLVELEMSQEELATSVGCSPQYINHIIYGERSGEKYLEQIFLILGMDEYHD</sequence>